<protein>
    <submittedName>
        <fullName evidence="4">(R)-stereoselective amidase</fullName>
        <ecNumber evidence="4">3.5.1.100</ecNumber>
    </submittedName>
</protein>
<dbReference type="InterPro" id="IPR001110">
    <property type="entry name" value="UPF0012_CS"/>
</dbReference>
<dbReference type="Proteomes" id="UP000316714">
    <property type="component" value="Unassembled WGS sequence"/>
</dbReference>
<proteinExistence type="inferred from homology"/>
<dbReference type="Pfam" id="PF00795">
    <property type="entry name" value="CN_hydrolase"/>
    <property type="match status" value="1"/>
</dbReference>
<sequence>MPKTPLAELKIRRWKKADIPAIVACQQAAYPRLDEESLQDQRKFELQLAAFPEGQFLAEADGKVVGYCSSLIVTIDDELPWHSYDEMTGVGTFNTHDPGGDSLYGSDIAVHPDYRGRGVAAALYKRRKSLMKRLNLRRMIAGGRIPGYAEHAKKLTAQNYIEAVRQGALKDPALSAHLKAGYQVRGVHYGYLSDAESMNFATLLEMPNPRFDPAKRLIAGAPIRKSVRKVRVCAAQYQMRPLADWQQFAYQVEFFADAANEYHCHFLLMPEMFTAQLFSLLPAELESFEAVKRLAEWTDQYKELCLRMAAKHGLYLIGGSHPALVDDELRNRAYLFTPSGETYWQDKLHITSVERQYYGMQPGDALKVFDTPVGRIGILICYDVEFPELTRLLVQNGIEILFVPFAVYERKGYHRVRYCAQARAVENVIYVALAGSVGNLPQVRSFLINYAQSAICTPCDFSFPKDGIIAEAEPNVETVVIGELDLNDLSVQRDIGSVLPLQDRRDDLYETRGKTKVEVVTVR</sequence>
<dbReference type="EC" id="3.5.1.100" evidence="4"/>
<comment type="caution">
    <text evidence="4">The sequence shown here is derived from an EMBL/GenBank/DDBJ whole genome shotgun (WGS) entry which is preliminary data.</text>
</comment>
<evidence type="ECO:0000259" key="3">
    <source>
        <dbReference type="PROSITE" id="PS51186"/>
    </source>
</evidence>
<dbReference type="Gene3D" id="3.60.110.10">
    <property type="entry name" value="Carbon-nitrogen hydrolase"/>
    <property type="match status" value="1"/>
</dbReference>
<dbReference type="PANTHER" id="PTHR23088">
    <property type="entry name" value="NITRILASE-RELATED"/>
    <property type="match status" value="1"/>
</dbReference>
<gene>
    <name evidence="4" type="primary">ramA_2</name>
    <name evidence="4" type="ORF">KOR34_26330</name>
</gene>
<reference evidence="4 5" key="1">
    <citation type="submission" date="2019-02" db="EMBL/GenBank/DDBJ databases">
        <title>Deep-cultivation of Planctomycetes and their phenomic and genomic characterization uncovers novel biology.</title>
        <authorList>
            <person name="Wiegand S."/>
            <person name="Jogler M."/>
            <person name="Boedeker C."/>
            <person name="Pinto D."/>
            <person name="Vollmers J."/>
            <person name="Rivas-Marin E."/>
            <person name="Kohn T."/>
            <person name="Peeters S.H."/>
            <person name="Heuer A."/>
            <person name="Rast P."/>
            <person name="Oberbeckmann S."/>
            <person name="Bunk B."/>
            <person name="Jeske O."/>
            <person name="Meyerdierks A."/>
            <person name="Storesund J.E."/>
            <person name="Kallscheuer N."/>
            <person name="Luecker S."/>
            <person name="Lage O.M."/>
            <person name="Pohl T."/>
            <person name="Merkel B.J."/>
            <person name="Hornburger P."/>
            <person name="Mueller R.-W."/>
            <person name="Bruemmer F."/>
            <person name="Labrenz M."/>
            <person name="Spormann A.M."/>
            <person name="Op Den Camp H."/>
            <person name="Overmann J."/>
            <person name="Amann R."/>
            <person name="Jetten M.S.M."/>
            <person name="Mascher T."/>
            <person name="Medema M.H."/>
            <person name="Devos D.P."/>
            <person name="Kaster A.-K."/>
            <person name="Ovreas L."/>
            <person name="Rohde M."/>
            <person name="Galperin M.Y."/>
            <person name="Jogler C."/>
        </authorList>
    </citation>
    <scope>NUCLEOTIDE SEQUENCE [LARGE SCALE GENOMIC DNA]</scope>
    <source>
        <strain evidence="4 5">KOR34</strain>
    </source>
</reference>
<dbReference type="AlphaFoldDB" id="A0A5C5VI33"/>
<dbReference type="GO" id="GO:0016787">
    <property type="term" value="F:hydrolase activity"/>
    <property type="evidence" value="ECO:0007669"/>
    <property type="project" value="UniProtKB-KW"/>
</dbReference>
<dbReference type="CDD" id="cd07574">
    <property type="entry name" value="nitrilase_Rim1_like"/>
    <property type="match status" value="1"/>
</dbReference>
<dbReference type="Gene3D" id="3.40.630.30">
    <property type="match status" value="1"/>
</dbReference>
<dbReference type="SUPFAM" id="SSF55729">
    <property type="entry name" value="Acyl-CoA N-acyltransferases (Nat)"/>
    <property type="match status" value="1"/>
</dbReference>
<evidence type="ECO:0000259" key="2">
    <source>
        <dbReference type="PROSITE" id="PS50263"/>
    </source>
</evidence>
<feature type="domain" description="CN hydrolase" evidence="2">
    <location>
        <begin position="230"/>
        <end position="486"/>
    </location>
</feature>
<organism evidence="4 5">
    <name type="scientific">Posidoniimonas corsicana</name>
    <dbReference type="NCBI Taxonomy" id="1938618"/>
    <lineage>
        <taxon>Bacteria</taxon>
        <taxon>Pseudomonadati</taxon>
        <taxon>Planctomycetota</taxon>
        <taxon>Planctomycetia</taxon>
        <taxon>Pirellulales</taxon>
        <taxon>Lacipirellulaceae</taxon>
        <taxon>Posidoniimonas</taxon>
    </lineage>
</organism>
<name>A0A5C5VI33_9BACT</name>
<dbReference type="PROSITE" id="PS50263">
    <property type="entry name" value="CN_HYDROLASE"/>
    <property type="match status" value="1"/>
</dbReference>
<dbReference type="InterPro" id="IPR003010">
    <property type="entry name" value="C-N_Hydrolase"/>
</dbReference>
<dbReference type="PROSITE" id="PS51186">
    <property type="entry name" value="GNAT"/>
    <property type="match status" value="1"/>
</dbReference>
<dbReference type="CDD" id="cd04301">
    <property type="entry name" value="NAT_SF"/>
    <property type="match status" value="1"/>
</dbReference>
<evidence type="ECO:0000313" key="4">
    <source>
        <dbReference type="EMBL" id="TWT37673.1"/>
    </source>
</evidence>
<feature type="domain" description="N-acetyltransferase" evidence="3">
    <location>
        <begin position="9"/>
        <end position="209"/>
    </location>
</feature>
<dbReference type="RefSeq" id="WP_146564989.1">
    <property type="nucleotide sequence ID" value="NZ_SIHJ01000001.1"/>
</dbReference>
<dbReference type="PROSITE" id="PS01227">
    <property type="entry name" value="UPF0012"/>
    <property type="match status" value="1"/>
</dbReference>
<comment type="similarity">
    <text evidence="1">Belongs to the carbon-nitrogen hydrolase superfamily. NIT1/NIT2 family.</text>
</comment>
<keyword evidence="4" id="KW-0378">Hydrolase</keyword>
<evidence type="ECO:0000313" key="5">
    <source>
        <dbReference type="Proteomes" id="UP000316714"/>
    </source>
</evidence>
<accession>A0A5C5VI33</accession>
<dbReference type="EMBL" id="SIHJ01000001">
    <property type="protein sequence ID" value="TWT37673.1"/>
    <property type="molecule type" value="Genomic_DNA"/>
</dbReference>
<dbReference type="InterPro" id="IPR016181">
    <property type="entry name" value="Acyl_CoA_acyltransferase"/>
</dbReference>
<evidence type="ECO:0000256" key="1">
    <source>
        <dbReference type="ARBA" id="ARBA00010613"/>
    </source>
</evidence>
<dbReference type="Pfam" id="PF00583">
    <property type="entry name" value="Acetyltransf_1"/>
    <property type="match status" value="1"/>
</dbReference>
<dbReference type="InterPro" id="IPR036526">
    <property type="entry name" value="C-N_Hydrolase_sf"/>
</dbReference>
<dbReference type="PANTHER" id="PTHR23088:SF50">
    <property type="entry name" value="HYDROLASE YHCX"/>
    <property type="match status" value="1"/>
</dbReference>
<dbReference type="SUPFAM" id="SSF56317">
    <property type="entry name" value="Carbon-nitrogen hydrolase"/>
    <property type="match status" value="1"/>
</dbReference>
<dbReference type="GO" id="GO:0016747">
    <property type="term" value="F:acyltransferase activity, transferring groups other than amino-acyl groups"/>
    <property type="evidence" value="ECO:0007669"/>
    <property type="project" value="InterPro"/>
</dbReference>
<keyword evidence="5" id="KW-1185">Reference proteome</keyword>
<dbReference type="InterPro" id="IPR000182">
    <property type="entry name" value="GNAT_dom"/>
</dbReference>
<dbReference type="OrthoDB" id="9811121at2"/>